<dbReference type="PRINTS" id="PR00069">
    <property type="entry name" value="ALDKETRDTASE"/>
</dbReference>
<dbReference type="Proteomes" id="UP000681526">
    <property type="component" value="Unassembled WGS sequence"/>
</dbReference>
<evidence type="ECO:0000259" key="1">
    <source>
        <dbReference type="Pfam" id="PF00248"/>
    </source>
</evidence>
<dbReference type="InterPro" id="IPR053135">
    <property type="entry name" value="AKR2_Oxidoreductase"/>
</dbReference>
<evidence type="ECO:0000313" key="3">
    <source>
        <dbReference type="Proteomes" id="UP000681526"/>
    </source>
</evidence>
<dbReference type="Gene3D" id="3.20.20.100">
    <property type="entry name" value="NADP-dependent oxidoreductase domain"/>
    <property type="match status" value="1"/>
</dbReference>
<keyword evidence="3" id="KW-1185">Reference proteome</keyword>
<dbReference type="PANTHER" id="PTHR43312:SF1">
    <property type="entry name" value="NADP-DEPENDENT OXIDOREDUCTASE DOMAIN-CONTAINING PROTEIN"/>
    <property type="match status" value="1"/>
</dbReference>
<dbReference type="PANTHER" id="PTHR43312">
    <property type="entry name" value="D-THREO-ALDOSE 1-DEHYDROGENASE"/>
    <property type="match status" value="1"/>
</dbReference>
<comment type="caution">
    <text evidence="2">The sequence shown here is derived from an EMBL/GenBank/DDBJ whole genome shotgun (WGS) entry which is preliminary data.</text>
</comment>
<dbReference type="CDD" id="cd19086">
    <property type="entry name" value="AKR_AKR11C1"/>
    <property type="match status" value="1"/>
</dbReference>
<dbReference type="Pfam" id="PF00248">
    <property type="entry name" value="Aldo_ket_red"/>
    <property type="match status" value="1"/>
</dbReference>
<accession>A0ABN7RTM6</accession>
<protein>
    <submittedName>
        <fullName evidence="2">Aldo/keto reductase,aryl alcool oxidoreductase</fullName>
    </submittedName>
</protein>
<dbReference type="EMBL" id="CAJRAY010000042">
    <property type="protein sequence ID" value="CAG5085865.1"/>
    <property type="molecule type" value="Genomic_DNA"/>
</dbReference>
<dbReference type="InterPro" id="IPR036812">
    <property type="entry name" value="NAD(P)_OxRdtase_dom_sf"/>
</dbReference>
<gene>
    <name evidence="2" type="primary">txxe 1274</name>
    <name evidence="2" type="ORF">TXXE_09245</name>
</gene>
<feature type="domain" description="NADP-dependent oxidoreductase" evidence="1">
    <location>
        <begin position="21"/>
        <end position="320"/>
    </location>
</feature>
<proteinExistence type="predicted"/>
<sequence>MRTGCEMKYRPLGNTGMNVSEISFGTWAIGGSWGRTDDAESLNALARAIDAGVNFFDTADVYGDGHAEELLGKAVKGRDDIYIATKFCRAADIHDPAVYTYESVRKFCEASLKRLGRDRIDLYQVHCPPTDIIRRGEVFGVLDRLREEGLIREYGVSVESVEEGLIALQYPNVKALQVIFNVFRQKPAEELFPKAHAQGVGILARVSLASGLLTGKFTEQTTFEPDDHRRFNRNGEAFNVGETFAGLPFETGVRLSRELAWIGEGRGSMAAAAIRWILDNPHISCVIPGFKTVSQVEANLAAADVPPFTEAEQARLREFYELQVREHIRGPY</sequence>
<evidence type="ECO:0000313" key="2">
    <source>
        <dbReference type="EMBL" id="CAG5085865.1"/>
    </source>
</evidence>
<dbReference type="InterPro" id="IPR020471">
    <property type="entry name" value="AKR"/>
</dbReference>
<dbReference type="SUPFAM" id="SSF51430">
    <property type="entry name" value="NAD(P)-linked oxidoreductase"/>
    <property type="match status" value="1"/>
</dbReference>
<dbReference type="InterPro" id="IPR023210">
    <property type="entry name" value="NADP_OxRdtase_dom"/>
</dbReference>
<reference evidence="2 3" key="1">
    <citation type="submission" date="2021-04" db="EMBL/GenBank/DDBJ databases">
        <authorList>
            <person name="Rakotoarivonina H."/>
        </authorList>
    </citation>
    <scope>NUCLEOTIDE SEQUENCE [LARGE SCALE GENOMIC DNA]</scope>
    <source>
        <strain evidence="2 3">XE</strain>
    </source>
</reference>
<organism evidence="2 3">
    <name type="scientific">Thermobacillus xylanilyticus</name>
    <dbReference type="NCBI Taxonomy" id="76633"/>
    <lineage>
        <taxon>Bacteria</taxon>
        <taxon>Bacillati</taxon>
        <taxon>Bacillota</taxon>
        <taxon>Bacilli</taxon>
        <taxon>Bacillales</taxon>
        <taxon>Paenibacillaceae</taxon>
        <taxon>Thermobacillus</taxon>
    </lineage>
</organism>
<name>A0ABN7RTM6_THEXY</name>